<protein>
    <submittedName>
        <fullName evidence="1">Uncharacterized protein</fullName>
    </submittedName>
</protein>
<dbReference type="EMBL" id="CP001615">
    <property type="protein sequence ID" value="ACQ71500.1"/>
    <property type="molecule type" value="Genomic_DNA"/>
</dbReference>
<dbReference type="Proteomes" id="UP000000716">
    <property type="component" value="Chromosome"/>
</dbReference>
<dbReference type="KEGG" id="eat:EAT1b_2582"/>
<accession>C4L4D7</accession>
<name>C4L4D7_EXISA</name>
<keyword evidence="2" id="KW-1185">Reference proteome</keyword>
<dbReference type="AlphaFoldDB" id="C4L4D7"/>
<reference evidence="1 2" key="1">
    <citation type="journal article" date="2011" name="J. Bacteriol.">
        <title>Complete genome sequence of the Thermophilic Bacterium Exiguobacterium sp. AT1b.</title>
        <authorList>
            <person name="Vishnivetskaya T.A."/>
            <person name="Lucas S."/>
            <person name="Copeland A."/>
            <person name="Lapidus A."/>
            <person name="Glavina Del Rio T."/>
            <person name="Dalin E."/>
            <person name="Tice H."/>
            <person name="Bruce D.C."/>
            <person name="Goodwin L.A."/>
            <person name="Pitluck S."/>
            <person name="Saunders E."/>
            <person name="Brettin T."/>
            <person name="Detter C."/>
            <person name="Han C."/>
            <person name="Larimer F."/>
            <person name="Land M.L."/>
            <person name="Hauser L.J."/>
            <person name="Kyrpides N.C."/>
            <person name="Ovchinnikova G."/>
            <person name="Kathariou S."/>
            <person name="Ramaley R.F."/>
            <person name="Rodrigues D.F."/>
            <person name="Hendrix C."/>
            <person name="Richardson P."/>
            <person name="Tiedje J.M."/>
        </authorList>
    </citation>
    <scope>NUCLEOTIDE SEQUENCE [LARGE SCALE GENOMIC DNA]</scope>
    <source>
        <strain evidence="2">ATCC BAA-1283 / AT1b</strain>
    </source>
</reference>
<dbReference type="STRING" id="360911.EAT1b_2582"/>
<gene>
    <name evidence="1" type="ordered locus">EAT1b_2582</name>
</gene>
<dbReference type="HOGENOM" id="CLU_2879189_0_0_9"/>
<organism evidence="1 2">
    <name type="scientific">Exiguobacterium sp. (strain ATCC BAA-1283 / AT1b)</name>
    <dbReference type="NCBI Taxonomy" id="360911"/>
    <lineage>
        <taxon>Bacteria</taxon>
        <taxon>Bacillati</taxon>
        <taxon>Bacillota</taxon>
        <taxon>Bacilli</taxon>
        <taxon>Bacillales</taxon>
        <taxon>Bacillales Family XII. Incertae Sedis</taxon>
        <taxon>Exiguobacterium</taxon>
    </lineage>
</organism>
<evidence type="ECO:0000313" key="2">
    <source>
        <dbReference type="Proteomes" id="UP000000716"/>
    </source>
</evidence>
<sequence length="63" mass="7322">MMSQNHSNSENDVYALLSELSETEQQILQNIIRLEKDYLDKEGSFTAAQLPDEFSKLIKKEFI</sequence>
<proteinExistence type="predicted"/>
<evidence type="ECO:0000313" key="1">
    <source>
        <dbReference type="EMBL" id="ACQ71500.1"/>
    </source>
</evidence>